<dbReference type="RefSeq" id="XP_007399089.1">
    <property type="nucleotide sequence ID" value="XM_007399027.1"/>
</dbReference>
<dbReference type="STRING" id="650164.K5W0Y1"/>
<feature type="region of interest" description="Disordered" evidence="1">
    <location>
        <begin position="212"/>
        <end position="265"/>
    </location>
</feature>
<dbReference type="KEGG" id="pco:PHACADRAFT_261364"/>
<dbReference type="InParanoid" id="K5W0Y1"/>
<dbReference type="EMBL" id="JH930475">
    <property type="protein sequence ID" value="EKM52755.1"/>
    <property type="molecule type" value="Genomic_DNA"/>
</dbReference>
<sequence length="356" mass="38334">MSAIVEAFKIKPFDLEPIYDSWPSAPIFHGNPSKDMPVDDWLQQIKDGCLARRVPKEYWHKVAQHYLGPTARSRFDELKAVMRTLHGGRYTWNWKRFKVAMRNMGWEIDARKTEEIKVESKPSGIWWIVGGRREREEKDSDTASIASTSSSVNKDLPPPPSYASSETLSPRPTPKKTMSWDFQSLKNFPGMPKRSSTMSTVDTVASVYSQQSASSACARHPAPASEKEKSTPNNSRRATAASIPVAAPVPAPTPTPAGVPSDDKTTVAHAPTWLLNASQALSFLATEHPKTMTAISAVLVTIGTIPALPAISAGAGGAFLASGTAQAIGSIAVGVGSLIKAVSDSKSGQKDEPPKA</sequence>
<name>K5W0Y1_PHACS</name>
<dbReference type="Proteomes" id="UP000008370">
    <property type="component" value="Unassembled WGS sequence"/>
</dbReference>
<evidence type="ECO:0000256" key="1">
    <source>
        <dbReference type="SAM" id="MobiDB-lite"/>
    </source>
</evidence>
<accession>K5W0Y1</accession>
<evidence type="ECO:0000313" key="3">
    <source>
        <dbReference type="Proteomes" id="UP000008370"/>
    </source>
</evidence>
<dbReference type="AlphaFoldDB" id="K5W0Y1"/>
<proteinExistence type="predicted"/>
<feature type="compositionally biased region" description="Pro residues" evidence="1">
    <location>
        <begin position="247"/>
        <end position="257"/>
    </location>
</feature>
<gene>
    <name evidence="2" type="ORF">PHACADRAFT_261364</name>
</gene>
<dbReference type="OrthoDB" id="3250110at2759"/>
<reference evidence="2 3" key="1">
    <citation type="journal article" date="2012" name="BMC Genomics">
        <title>Comparative genomics of the white-rot fungi, Phanerochaete carnosa and P. chrysosporium, to elucidate the genetic basis of the distinct wood types they colonize.</title>
        <authorList>
            <person name="Suzuki H."/>
            <person name="MacDonald J."/>
            <person name="Syed K."/>
            <person name="Salamov A."/>
            <person name="Hori C."/>
            <person name="Aerts A."/>
            <person name="Henrissat B."/>
            <person name="Wiebenga A."/>
            <person name="vanKuyk P.A."/>
            <person name="Barry K."/>
            <person name="Lindquist E."/>
            <person name="LaButti K."/>
            <person name="Lapidus A."/>
            <person name="Lucas S."/>
            <person name="Coutinho P."/>
            <person name="Gong Y."/>
            <person name="Samejima M."/>
            <person name="Mahadevan R."/>
            <person name="Abou-Zaid M."/>
            <person name="de Vries R.P."/>
            <person name="Igarashi K."/>
            <person name="Yadav J.S."/>
            <person name="Grigoriev I.V."/>
            <person name="Master E.R."/>
        </authorList>
    </citation>
    <scope>NUCLEOTIDE SEQUENCE [LARGE SCALE GENOMIC DNA]</scope>
    <source>
        <strain evidence="2 3">HHB-10118-sp</strain>
    </source>
</reference>
<feature type="region of interest" description="Disordered" evidence="1">
    <location>
        <begin position="137"/>
        <end position="197"/>
    </location>
</feature>
<evidence type="ECO:0000313" key="2">
    <source>
        <dbReference type="EMBL" id="EKM52755.1"/>
    </source>
</evidence>
<organism evidence="2 3">
    <name type="scientific">Phanerochaete carnosa (strain HHB-10118-sp)</name>
    <name type="common">White-rot fungus</name>
    <name type="synonym">Peniophora carnosa</name>
    <dbReference type="NCBI Taxonomy" id="650164"/>
    <lineage>
        <taxon>Eukaryota</taxon>
        <taxon>Fungi</taxon>
        <taxon>Dikarya</taxon>
        <taxon>Basidiomycota</taxon>
        <taxon>Agaricomycotina</taxon>
        <taxon>Agaricomycetes</taxon>
        <taxon>Polyporales</taxon>
        <taxon>Phanerochaetaceae</taxon>
        <taxon>Phanerochaete</taxon>
    </lineage>
</organism>
<keyword evidence="3" id="KW-1185">Reference proteome</keyword>
<protein>
    <submittedName>
        <fullName evidence="2">Uncharacterized protein</fullName>
    </submittedName>
</protein>
<dbReference type="HOGENOM" id="CLU_074149_0_0_1"/>
<feature type="compositionally biased region" description="Low complexity" evidence="1">
    <location>
        <begin position="142"/>
        <end position="151"/>
    </location>
</feature>
<dbReference type="GeneID" id="18917970"/>